<evidence type="ECO:0000259" key="5">
    <source>
        <dbReference type="Pfam" id="PF21050"/>
    </source>
</evidence>
<dbReference type="InterPro" id="IPR011989">
    <property type="entry name" value="ARM-like"/>
</dbReference>
<dbReference type="OrthoDB" id="441097at2759"/>
<dbReference type="AlphaFoldDB" id="A0A813FSQ4"/>
<dbReference type="EMBL" id="CAJNNV010026054">
    <property type="protein sequence ID" value="CAE8617074.1"/>
    <property type="molecule type" value="Genomic_DNA"/>
</dbReference>
<dbReference type="Proteomes" id="UP000654075">
    <property type="component" value="Unassembled WGS sequence"/>
</dbReference>
<dbReference type="GO" id="GO:0060271">
    <property type="term" value="P:cilium assembly"/>
    <property type="evidence" value="ECO:0007669"/>
    <property type="project" value="InterPro"/>
</dbReference>
<evidence type="ECO:0000256" key="4">
    <source>
        <dbReference type="SAM" id="MobiDB-lite"/>
    </source>
</evidence>
<reference evidence="6" key="1">
    <citation type="submission" date="2021-02" db="EMBL/GenBank/DDBJ databases">
        <authorList>
            <person name="Dougan E. K."/>
            <person name="Rhodes N."/>
            <person name="Thang M."/>
            <person name="Chan C."/>
        </authorList>
    </citation>
    <scope>NUCLEOTIDE SEQUENCE</scope>
</reference>
<dbReference type="PANTHER" id="PTHR14881">
    <property type="entry name" value="LISH DOMAIN-CONTAINING PROTEIN ARMC9"/>
    <property type="match status" value="1"/>
</dbReference>
<evidence type="ECO:0000313" key="7">
    <source>
        <dbReference type="Proteomes" id="UP000654075"/>
    </source>
</evidence>
<dbReference type="GO" id="GO:0097542">
    <property type="term" value="C:ciliary tip"/>
    <property type="evidence" value="ECO:0007669"/>
    <property type="project" value="TreeGrafter"/>
</dbReference>
<comment type="caution">
    <text evidence="6">The sequence shown here is derived from an EMBL/GenBank/DDBJ whole genome shotgun (WGS) entry which is preliminary data.</text>
</comment>
<proteinExistence type="predicted"/>
<protein>
    <recommendedName>
        <fullName evidence="5">LisH domain-containing protein</fullName>
    </recommendedName>
</protein>
<evidence type="ECO:0000256" key="3">
    <source>
        <dbReference type="ARBA" id="ARBA00023273"/>
    </source>
</evidence>
<feature type="compositionally biased region" description="Acidic residues" evidence="4">
    <location>
        <begin position="212"/>
        <end position="238"/>
    </location>
</feature>
<gene>
    <name evidence="6" type="ORF">PGLA1383_LOCUS34739</name>
</gene>
<dbReference type="SUPFAM" id="SSF48371">
    <property type="entry name" value="ARM repeat"/>
    <property type="match status" value="1"/>
</dbReference>
<dbReference type="GO" id="GO:0036064">
    <property type="term" value="C:ciliary basal body"/>
    <property type="evidence" value="ECO:0007669"/>
    <property type="project" value="InterPro"/>
</dbReference>
<dbReference type="Gene3D" id="1.25.10.10">
    <property type="entry name" value="Leucine-rich Repeat Variant"/>
    <property type="match status" value="1"/>
</dbReference>
<comment type="subcellular location">
    <subcellularLocation>
        <location evidence="1">Cytoplasm</location>
        <location evidence="1">Cytoskeleton</location>
        <location evidence="1">Cilium basal body</location>
    </subcellularLocation>
</comment>
<evidence type="ECO:0000256" key="1">
    <source>
        <dbReference type="ARBA" id="ARBA00004120"/>
    </source>
</evidence>
<organism evidence="6 7">
    <name type="scientific">Polarella glacialis</name>
    <name type="common">Dinoflagellate</name>
    <dbReference type="NCBI Taxonomy" id="89957"/>
    <lineage>
        <taxon>Eukaryota</taxon>
        <taxon>Sar</taxon>
        <taxon>Alveolata</taxon>
        <taxon>Dinophyceae</taxon>
        <taxon>Suessiales</taxon>
        <taxon>Suessiaceae</taxon>
        <taxon>Polarella</taxon>
    </lineage>
</organism>
<dbReference type="PANTHER" id="PTHR14881:SF4">
    <property type="entry name" value="LISH DOMAIN-CONTAINING PROTEIN ARMC9"/>
    <property type="match status" value="1"/>
</dbReference>
<evidence type="ECO:0000313" key="6">
    <source>
        <dbReference type="EMBL" id="CAE8617074.1"/>
    </source>
</evidence>
<dbReference type="GO" id="GO:0005814">
    <property type="term" value="C:centriole"/>
    <property type="evidence" value="ECO:0007669"/>
    <property type="project" value="TreeGrafter"/>
</dbReference>
<dbReference type="InterPro" id="IPR048959">
    <property type="entry name" value="ARMC9_ARM_dom"/>
</dbReference>
<dbReference type="InterPro" id="IPR016024">
    <property type="entry name" value="ARM-type_fold"/>
</dbReference>
<dbReference type="InterPro" id="IPR040369">
    <property type="entry name" value="ARMC9"/>
</dbReference>
<keyword evidence="2" id="KW-0970">Cilium biogenesis/degradation</keyword>
<dbReference type="Pfam" id="PF21050">
    <property type="entry name" value="ARMC9_ARM"/>
    <property type="match status" value="1"/>
</dbReference>
<name>A0A813FSQ4_POLGL</name>
<keyword evidence="3" id="KW-0966">Cell projection</keyword>
<feature type="domain" description="LisH" evidence="5">
    <location>
        <begin position="108"/>
        <end position="206"/>
    </location>
</feature>
<keyword evidence="7" id="KW-1185">Reference proteome</keyword>
<accession>A0A813FSQ4</accession>
<feature type="region of interest" description="Disordered" evidence="4">
    <location>
        <begin position="208"/>
        <end position="238"/>
    </location>
</feature>
<dbReference type="GO" id="GO:0005813">
    <property type="term" value="C:centrosome"/>
    <property type="evidence" value="ECO:0007669"/>
    <property type="project" value="UniProtKB-SubCell"/>
</dbReference>
<evidence type="ECO:0000256" key="2">
    <source>
        <dbReference type="ARBA" id="ARBA00022794"/>
    </source>
</evidence>
<sequence>MAVCACEVVGRREIEAAEAQKQPGETISALLLVLSREPVSTLVHMHCLAVLQRLSLRWQLQSKMIELGALDRIVQILRSVRPADPDTDGAGAGSWHLLGPGGGPEAPDFSIEFTSALLMNLTLRSAGRKRCAEIGAYAVLANLIEHPNPQVRTHVNGTLYTLLAVPSVRAEAQRSGAEAMFRSALDRVPQDDDLLRRQLEYLLLQLSRTSEGDESDGEESDGDGIDTGLEGDADDGDNFLDEEELAAHFHLSSSGAGQGHFNHTGSMENNGNSDTCIPSLCIA</sequence>